<organism evidence="1 2">
    <name type="scientific">Flavobacterium aurantiibacter</name>
    <dbReference type="NCBI Taxonomy" id="2023067"/>
    <lineage>
        <taxon>Bacteria</taxon>
        <taxon>Pseudomonadati</taxon>
        <taxon>Bacteroidota</taxon>
        <taxon>Flavobacteriia</taxon>
        <taxon>Flavobacteriales</taxon>
        <taxon>Flavobacteriaceae</taxon>
        <taxon>Flavobacterium</taxon>
    </lineage>
</organism>
<name>A0A255ZMQ1_9FLAO</name>
<accession>A0A255ZMQ1</accession>
<reference evidence="1 2" key="1">
    <citation type="submission" date="2017-07" db="EMBL/GenBank/DDBJ databases">
        <title>Flavobacterium cyanobacteriorum sp. nov., isolated from cyanobacterial aggregates in a eutrophic lake.</title>
        <authorList>
            <person name="Cai H."/>
        </authorList>
    </citation>
    <scope>NUCLEOTIDE SEQUENCE [LARGE SCALE GENOMIC DNA]</scope>
    <source>
        <strain evidence="1 2">TH167</strain>
    </source>
</reference>
<dbReference type="RefSeq" id="WP_094486944.1">
    <property type="nucleotide sequence ID" value="NZ_NOXX01000211.1"/>
</dbReference>
<comment type="caution">
    <text evidence="1">The sequence shown here is derived from an EMBL/GenBank/DDBJ whole genome shotgun (WGS) entry which is preliminary data.</text>
</comment>
<protein>
    <submittedName>
        <fullName evidence="1">Uncharacterized protein</fullName>
    </submittedName>
</protein>
<dbReference type="OrthoDB" id="1447634at2"/>
<dbReference type="InterPro" id="IPR046077">
    <property type="entry name" value="DUF6095"/>
</dbReference>
<dbReference type="Proteomes" id="UP000216035">
    <property type="component" value="Unassembled WGS sequence"/>
</dbReference>
<dbReference type="EMBL" id="NOXX01000211">
    <property type="protein sequence ID" value="OYQ42788.1"/>
    <property type="molecule type" value="Genomic_DNA"/>
</dbReference>
<dbReference type="AlphaFoldDB" id="A0A255ZMQ1"/>
<keyword evidence="2" id="KW-1185">Reference proteome</keyword>
<evidence type="ECO:0000313" key="2">
    <source>
        <dbReference type="Proteomes" id="UP000216035"/>
    </source>
</evidence>
<sequence>MAVNKEILYKGVGKLLWSLPCLFVGPTVIHFSFKNQQQPLFPVILAVGCIICVVGMFLIFKGVMTIVKSLD</sequence>
<proteinExistence type="predicted"/>
<evidence type="ECO:0000313" key="1">
    <source>
        <dbReference type="EMBL" id="OYQ42788.1"/>
    </source>
</evidence>
<dbReference type="Pfam" id="PF19589">
    <property type="entry name" value="DUF6095"/>
    <property type="match status" value="1"/>
</dbReference>
<gene>
    <name evidence="1" type="ORF">CHX27_11640</name>
</gene>